<comment type="caution">
    <text evidence="2">The sequence shown here is derived from an EMBL/GenBank/DDBJ whole genome shotgun (WGS) entry which is preliminary data.</text>
</comment>
<evidence type="ECO:0000313" key="2">
    <source>
        <dbReference type="EMBL" id="MBI6180688.1"/>
    </source>
</evidence>
<accession>A0ABS0TT85</accession>
<dbReference type="InterPro" id="IPR000182">
    <property type="entry name" value="GNAT_dom"/>
</dbReference>
<evidence type="ECO:0000259" key="1">
    <source>
        <dbReference type="PROSITE" id="PS51186"/>
    </source>
</evidence>
<dbReference type="Pfam" id="PF00583">
    <property type="entry name" value="Acetyltransf_1"/>
    <property type="match status" value="1"/>
</dbReference>
<organism evidence="2 3">
    <name type="scientific">Serratia proteamaculans</name>
    <dbReference type="NCBI Taxonomy" id="28151"/>
    <lineage>
        <taxon>Bacteria</taxon>
        <taxon>Pseudomonadati</taxon>
        <taxon>Pseudomonadota</taxon>
        <taxon>Gammaproteobacteria</taxon>
        <taxon>Enterobacterales</taxon>
        <taxon>Yersiniaceae</taxon>
        <taxon>Serratia</taxon>
    </lineage>
</organism>
<evidence type="ECO:0000313" key="3">
    <source>
        <dbReference type="Proteomes" id="UP000639004"/>
    </source>
</evidence>
<name>A0ABS0TT85_SERPR</name>
<dbReference type="SUPFAM" id="SSF55729">
    <property type="entry name" value="Acyl-CoA N-acyltransferases (Nat)"/>
    <property type="match status" value="1"/>
</dbReference>
<dbReference type="EMBL" id="JAEHSL010000005">
    <property type="protein sequence ID" value="MBI6180688.1"/>
    <property type="molecule type" value="Genomic_DNA"/>
</dbReference>
<reference evidence="2 3" key="1">
    <citation type="submission" date="2020-12" db="EMBL/GenBank/DDBJ databases">
        <title>Enhanced detection system for hospital associated transmission using whole genome sequencing surveillance.</title>
        <authorList>
            <person name="Harrison L.H."/>
            <person name="Van Tyne D."/>
            <person name="Marsh J.W."/>
            <person name="Griffith M.P."/>
            <person name="Snyder D.J."/>
            <person name="Cooper V.S."/>
            <person name="Mustapha M."/>
        </authorList>
    </citation>
    <scope>NUCLEOTIDE SEQUENCE [LARGE SCALE GENOMIC DNA]</scope>
    <source>
        <strain evidence="2 3">SER00238</strain>
    </source>
</reference>
<dbReference type="RefSeq" id="WP_129936318.1">
    <property type="nucleotide sequence ID" value="NZ_CAMIPQ010000003.1"/>
</dbReference>
<dbReference type="Gene3D" id="3.40.630.30">
    <property type="match status" value="1"/>
</dbReference>
<protein>
    <submittedName>
        <fullName evidence="2">GNAT family N-acetyltransferase</fullName>
    </submittedName>
</protein>
<feature type="domain" description="N-acetyltransferase" evidence="1">
    <location>
        <begin position="3"/>
        <end position="144"/>
    </location>
</feature>
<dbReference type="InterPro" id="IPR016181">
    <property type="entry name" value="Acyl_CoA_acyltransferase"/>
</dbReference>
<dbReference type="Proteomes" id="UP000639004">
    <property type="component" value="Unassembled WGS sequence"/>
</dbReference>
<proteinExistence type="predicted"/>
<keyword evidence="3" id="KW-1185">Reference proteome</keyword>
<dbReference type="PROSITE" id="PS51186">
    <property type="entry name" value="GNAT"/>
    <property type="match status" value="1"/>
</dbReference>
<gene>
    <name evidence="2" type="ORF">JEQ07_09800</name>
</gene>
<sequence>MIITTRHATLEEIHRLYQQIPEFGNLHSLADLQLRIESAPVNALIAEIDGQPAGFKLGYQQQDKVFYSWLGGVLPAFRRHGIAQRLLAEQEHWARAQGYQQLTVKTRNQFRAMLMMLIGHHYQIVQLEKKGEVADYRLLLEKTL</sequence>
<dbReference type="CDD" id="cd04301">
    <property type="entry name" value="NAT_SF"/>
    <property type="match status" value="1"/>
</dbReference>